<evidence type="ECO:0000313" key="2">
    <source>
        <dbReference type="Proteomes" id="UP000198688"/>
    </source>
</evidence>
<organism evidence="1 2">
    <name type="scientific">Actinoplanes derwentensis</name>
    <dbReference type="NCBI Taxonomy" id="113562"/>
    <lineage>
        <taxon>Bacteria</taxon>
        <taxon>Bacillati</taxon>
        <taxon>Actinomycetota</taxon>
        <taxon>Actinomycetes</taxon>
        <taxon>Micromonosporales</taxon>
        <taxon>Micromonosporaceae</taxon>
        <taxon>Actinoplanes</taxon>
    </lineage>
</organism>
<proteinExistence type="predicted"/>
<evidence type="ECO:0000313" key="1">
    <source>
        <dbReference type="EMBL" id="SDT66626.1"/>
    </source>
</evidence>
<reference evidence="1 2" key="1">
    <citation type="submission" date="2016-10" db="EMBL/GenBank/DDBJ databases">
        <authorList>
            <person name="de Groot N.N."/>
        </authorList>
    </citation>
    <scope>NUCLEOTIDE SEQUENCE [LARGE SCALE GENOMIC DNA]</scope>
    <source>
        <strain evidence="1 2">DSM 43941</strain>
    </source>
</reference>
<dbReference type="STRING" id="113562.SAMN04489716_5370"/>
<name>A0A1H2C985_9ACTN</name>
<accession>A0A1H2C985</accession>
<dbReference type="EMBL" id="LT629758">
    <property type="protein sequence ID" value="SDT66626.1"/>
    <property type="molecule type" value="Genomic_DNA"/>
</dbReference>
<dbReference type="OrthoDB" id="3395065at2"/>
<gene>
    <name evidence="1" type="ORF">SAMN04489716_5370</name>
</gene>
<keyword evidence="2" id="KW-1185">Reference proteome</keyword>
<protein>
    <submittedName>
        <fullName evidence="1">Uncharacterized protein</fullName>
    </submittedName>
</protein>
<sequence>MTSDDPEQLLAELIPGYLAVAPANRHAARIAHAERDLERMQQRVLTAYGSEDCDDAELDVLLDTSASRQVPDLWSAPVPLLLIDAHFSDESGGPRPREAGGRIVWLETGDTDSYLRSLAVAGEIFLVIREDAVAAGARGGSTRELA</sequence>
<dbReference type="Proteomes" id="UP000198688">
    <property type="component" value="Chromosome I"/>
</dbReference>
<dbReference type="AlphaFoldDB" id="A0A1H2C985"/>
<dbReference type="RefSeq" id="WP_092547159.1">
    <property type="nucleotide sequence ID" value="NZ_BOMJ01000034.1"/>
</dbReference>